<dbReference type="EMBL" id="SOZI01000051">
    <property type="protein sequence ID" value="TNY21100.1"/>
    <property type="molecule type" value="Genomic_DNA"/>
</dbReference>
<evidence type="ECO:0000256" key="8">
    <source>
        <dbReference type="SAM" id="Coils"/>
    </source>
</evidence>
<dbReference type="InterPro" id="IPR019310">
    <property type="entry name" value="Efg1"/>
</dbReference>
<dbReference type="OrthoDB" id="47732at2759"/>
<evidence type="ECO:0000256" key="6">
    <source>
        <dbReference type="ARBA" id="ARBA00023054"/>
    </source>
</evidence>
<dbReference type="InterPro" id="IPR050786">
    <property type="entry name" value="EFG1_rRNA-proc"/>
</dbReference>
<name>A0A5C5FWE8_9BASI</name>
<dbReference type="EMBL" id="SOZI01000272">
    <property type="protein sequence ID" value="TNY16992.1"/>
    <property type="molecule type" value="Genomic_DNA"/>
</dbReference>
<dbReference type="GO" id="GO:0005730">
    <property type="term" value="C:nucleolus"/>
    <property type="evidence" value="ECO:0007669"/>
    <property type="project" value="UniProtKB-SubCell"/>
</dbReference>
<comment type="caution">
    <text evidence="12">The sequence shown here is derived from an EMBL/GenBank/DDBJ whole genome shotgun (WGS) entry which is preliminary data.</text>
</comment>
<sequence>MAEQHSAPSRGKGRGRGGAGSVSKLKAQLRQTKRLLARDDLNPDVRTTSERRLALLEDELAKAEQSNVEKKMVQRYRGVKFFERQKLLRKIKQAKKALSEVPDSAEAQATLLDARVDLYYVLRYPKTDKYVALFPDGVYAPFVPPSALDKDASTPAELKRQTLRAAIRDRIESGAMPAEAELGELGIEGEDDVGAGPAKRERDDEALEEEAAGERAAKKAKPAAAAAVPVSAKAKKAPAAPVAPEAEDEEEDEAGEADDAPGVEAGAAPKKKENRKQRKERKRAEQAAAGATGGGGAGDGDAPAEGKKAALASQDAAMKDASWKSKTKGEQLAEQDDFFA</sequence>
<dbReference type="EMBL" id="SOZI01000297">
    <property type="protein sequence ID" value="TNY16939.1"/>
    <property type="molecule type" value="Genomic_DNA"/>
</dbReference>
<keyword evidence="7" id="KW-0539">Nucleus</keyword>
<keyword evidence="5" id="KW-0698">rRNA processing</keyword>
<gene>
    <name evidence="12" type="ORF">DMC30DRAFT_416392</name>
    <name evidence="11" type="ORF">DMC30DRAFT_420219</name>
    <name evidence="10" type="ORF">DMC30DRAFT_433721</name>
</gene>
<evidence type="ECO:0000313" key="10">
    <source>
        <dbReference type="EMBL" id="TNY16939.1"/>
    </source>
</evidence>
<evidence type="ECO:0000256" key="4">
    <source>
        <dbReference type="ARBA" id="ARBA00019827"/>
    </source>
</evidence>
<feature type="region of interest" description="Disordered" evidence="9">
    <location>
        <begin position="178"/>
        <end position="340"/>
    </location>
</feature>
<feature type="compositionally biased region" description="Basic and acidic residues" evidence="9">
    <location>
        <begin position="317"/>
        <end position="331"/>
    </location>
</feature>
<comment type="subcellular location">
    <subcellularLocation>
        <location evidence="1">Nucleus</location>
        <location evidence="1">Nucleolus</location>
    </subcellularLocation>
</comment>
<keyword evidence="6 8" id="KW-0175">Coiled coil</keyword>
<evidence type="ECO:0000256" key="9">
    <source>
        <dbReference type="SAM" id="MobiDB-lite"/>
    </source>
</evidence>
<dbReference type="STRING" id="5288.A0A5C5FWE8"/>
<accession>A0A5C5FWE8</accession>
<evidence type="ECO:0000256" key="2">
    <source>
        <dbReference type="ARBA" id="ARBA00006916"/>
    </source>
</evidence>
<feature type="compositionally biased region" description="Basic residues" evidence="9">
    <location>
        <begin position="272"/>
        <end position="281"/>
    </location>
</feature>
<feature type="compositionally biased region" description="Low complexity" evidence="9">
    <location>
        <begin position="222"/>
        <end position="244"/>
    </location>
</feature>
<evidence type="ECO:0000256" key="7">
    <source>
        <dbReference type="ARBA" id="ARBA00023242"/>
    </source>
</evidence>
<feature type="coiled-coil region" evidence="8">
    <location>
        <begin position="46"/>
        <end position="73"/>
    </location>
</feature>
<evidence type="ECO:0000256" key="1">
    <source>
        <dbReference type="ARBA" id="ARBA00004604"/>
    </source>
</evidence>
<dbReference type="AlphaFoldDB" id="A0A5C5FWE8"/>
<dbReference type="Pfam" id="PF10153">
    <property type="entry name" value="Efg1"/>
    <property type="match status" value="1"/>
</dbReference>
<protein>
    <recommendedName>
        <fullName evidence="3">rRNA-processing protein EFG1</fullName>
    </recommendedName>
    <alternativeName>
        <fullName evidence="4">rRNA-processing protein efg1</fullName>
    </alternativeName>
</protein>
<evidence type="ECO:0000313" key="11">
    <source>
        <dbReference type="EMBL" id="TNY16992.1"/>
    </source>
</evidence>
<evidence type="ECO:0000256" key="3">
    <source>
        <dbReference type="ARBA" id="ARBA00018689"/>
    </source>
</evidence>
<dbReference type="GO" id="GO:0000462">
    <property type="term" value="P:maturation of SSU-rRNA from tricistronic rRNA transcript (SSU-rRNA, 5.8S rRNA, LSU-rRNA)"/>
    <property type="evidence" value="ECO:0007669"/>
    <property type="project" value="TreeGrafter"/>
</dbReference>
<reference evidence="12 13" key="1">
    <citation type="submission" date="2019-03" db="EMBL/GenBank/DDBJ databases">
        <title>Rhodosporidium diobovatum UCD-FST 08-225 genome sequencing, assembly, and annotation.</title>
        <authorList>
            <person name="Fakankun I.U."/>
            <person name="Fristensky B."/>
            <person name="Levin D.B."/>
        </authorList>
    </citation>
    <scope>NUCLEOTIDE SEQUENCE [LARGE SCALE GENOMIC DNA]</scope>
    <source>
        <strain evidence="12 13">UCD-FST 08-225</strain>
    </source>
</reference>
<dbReference type="Proteomes" id="UP000311382">
    <property type="component" value="Unassembled WGS sequence"/>
</dbReference>
<organism evidence="12 13">
    <name type="scientific">Rhodotorula diobovata</name>
    <dbReference type="NCBI Taxonomy" id="5288"/>
    <lineage>
        <taxon>Eukaryota</taxon>
        <taxon>Fungi</taxon>
        <taxon>Dikarya</taxon>
        <taxon>Basidiomycota</taxon>
        <taxon>Pucciniomycotina</taxon>
        <taxon>Microbotryomycetes</taxon>
        <taxon>Sporidiobolales</taxon>
        <taxon>Sporidiobolaceae</taxon>
        <taxon>Rhodotorula</taxon>
    </lineage>
</organism>
<proteinExistence type="inferred from homology"/>
<feature type="region of interest" description="Disordered" evidence="9">
    <location>
        <begin position="1"/>
        <end position="25"/>
    </location>
</feature>
<evidence type="ECO:0000313" key="13">
    <source>
        <dbReference type="Proteomes" id="UP000311382"/>
    </source>
</evidence>
<keyword evidence="13" id="KW-1185">Reference proteome</keyword>
<evidence type="ECO:0000313" key="12">
    <source>
        <dbReference type="EMBL" id="TNY21100.1"/>
    </source>
</evidence>
<dbReference type="PANTHER" id="PTHR33911">
    <property type="entry name" value="RRNA-PROCESSING PROTEIN EFG1"/>
    <property type="match status" value="1"/>
</dbReference>
<feature type="compositionally biased region" description="Acidic residues" evidence="9">
    <location>
        <begin position="245"/>
        <end position="261"/>
    </location>
</feature>
<comment type="similarity">
    <text evidence="2">Belongs to the EFG1 family.</text>
</comment>
<evidence type="ECO:0000256" key="5">
    <source>
        <dbReference type="ARBA" id="ARBA00022552"/>
    </source>
</evidence>
<dbReference type="PANTHER" id="PTHR33911:SF1">
    <property type="entry name" value="RRNA-PROCESSING PROTEIN EFG1"/>
    <property type="match status" value="1"/>
</dbReference>
<dbReference type="GO" id="GO:0030688">
    <property type="term" value="C:preribosome, small subunit precursor"/>
    <property type="evidence" value="ECO:0007669"/>
    <property type="project" value="TreeGrafter"/>
</dbReference>